<feature type="region of interest" description="Disordered" evidence="5">
    <location>
        <begin position="205"/>
        <end position="228"/>
    </location>
</feature>
<dbReference type="Proteomes" id="UP000807025">
    <property type="component" value="Unassembled WGS sequence"/>
</dbReference>
<proteinExistence type="predicted"/>
<evidence type="ECO:0000256" key="6">
    <source>
        <dbReference type="SAM" id="Phobius"/>
    </source>
</evidence>
<keyword evidence="2 6" id="KW-0812">Transmembrane</keyword>
<evidence type="ECO:0000256" key="1">
    <source>
        <dbReference type="ARBA" id="ARBA00004308"/>
    </source>
</evidence>
<name>A0A9P6A8R8_PLEER</name>
<sequence length="614" mass="66267">MSVSLLDFVQTVPQPLTSALIQLSPQIHFGRNALEIVSWNNTLDSCLVLAGWWFVCTFYYSVCVFLLPLLLLVYAILLVQRRSTNAASVGHPTTEDSLQVVITDLSVIQSLIPTLSLPSNPNSDASSRAGIGAEATRILQPLFTLYTLYVVATLIVPINILVAIFGSLFITHRSRWSCALRSTLWKSAYIRFAAYRFGAFVTGSTSIPSSPSSVSVTSTTNPKAPGAQPTASLRFLFTIQENQRWWMGLDWTAALLPSERPSWSTTSLLPIAPPASFSLPEDTISVIELPKNGGKGSGTKGKKRVLKRTAKWRWDEAEWKVLVRREDKDDKVERVECPLPVVKEEMEQQSQIATSSSLNSIVSASNASGSATTSRFASKLLESIASGSSAGASTSSSSPSIVSLSKMETSPSSPTKSQTPSSSLPAPSTQPPQSGQSNASELSSSTSPPAIPPTPCPQIPRTDPSGWIYTDNKWESPPSSTHKGGLGKFTRCRIWGRVAVCEEWVDEEYVNEEDITKKVENAVKSNTEQPKKQPSSGLVEEASVVASGTFTSSTSPRLLTPTSSPPVSPSSSRFMSSPIITEIGNAKTSARGDPHASGSLQQRLKALASRDRER</sequence>
<feature type="compositionally biased region" description="Polar residues" evidence="5">
    <location>
        <begin position="424"/>
        <end position="442"/>
    </location>
</feature>
<feature type="region of interest" description="Disordered" evidence="5">
    <location>
        <begin position="521"/>
        <end position="614"/>
    </location>
</feature>
<dbReference type="GO" id="GO:0007031">
    <property type="term" value="P:peroxisome organization"/>
    <property type="evidence" value="ECO:0007669"/>
    <property type="project" value="TreeGrafter"/>
</dbReference>
<feature type="compositionally biased region" description="Low complexity" evidence="5">
    <location>
        <begin position="569"/>
        <end position="581"/>
    </location>
</feature>
<reference evidence="8" key="1">
    <citation type="submission" date="2020-11" db="EMBL/GenBank/DDBJ databases">
        <authorList>
            <consortium name="DOE Joint Genome Institute"/>
            <person name="Ahrendt S."/>
            <person name="Riley R."/>
            <person name="Andreopoulos W."/>
            <person name="Labutti K."/>
            <person name="Pangilinan J."/>
            <person name="Ruiz-Duenas F.J."/>
            <person name="Barrasa J.M."/>
            <person name="Sanchez-Garcia M."/>
            <person name="Camarero S."/>
            <person name="Miyauchi S."/>
            <person name="Serrano A."/>
            <person name="Linde D."/>
            <person name="Babiker R."/>
            <person name="Drula E."/>
            <person name="Ayuso-Fernandez I."/>
            <person name="Pacheco R."/>
            <person name="Padilla G."/>
            <person name="Ferreira P."/>
            <person name="Barriuso J."/>
            <person name="Kellner H."/>
            <person name="Castanera R."/>
            <person name="Alfaro M."/>
            <person name="Ramirez L."/>
            <person name="Pisabarro A.G."/>
            <person name="Kuo A."/>
            <person name="Tritt A."/>
            <person name="Lipzen A."/>
            <person name="He G."/>
            <person name="Yan M."/>
            <person name="Ng V."/>
            <person name="Cullen D."/>
            <person name="Martin F."/>
            <person name="Rosso M.-N."/>
            <person name="Henrissat B."/>
            <person name="Hibbett D."/>
            <person name="Martinez A.T."/>
            <person name="Grigoriev I.V."/>
        </authorList>
    </citation>
    <scope>NUCLEOTIDE SEQUENCE</scope>
    <source>
        <strain evidence="8">ATCC 90797</strain>
    </source>
</reference>
<dbReference type="OrthoDB" id="5586090at2759"/>
<feature type="compositionally biased region" description="Low complexity" evidence="5">
    <location>
        <begin position="549"/>
        <end position="562"/>
    </location>
</feature>
<gene>
    <name evidence="8" type="ORF">BDN71DRAFT_509272</name>
</gene>
<evidence type="ECO:0000256" key="2">
    <source>
        <dbReference type="ARBA" id="ARBA00022692"/>
    </source>
</evidence>
<dbReference type="GO" id="GO:0012505">
    <property type="term" value="C:endomembrane system"/>
    <property type="evidence" value="ECO:0007669"/>
    <property type="project" value="UniProtKB-SubCell"/>
</dbReference>
<organism evidence="8 9">
    <name type="scientific">Pleurotus eryngii</name>
    <name type="common">Boletus of the steppes</name>
    <dbReference type="NCBI Taxonomy" id="5323"/>
    <lineage>
        <taxon>Eukaryota</taxon>
        <taxon>Fungi</taxon>
        <taxon>Dikarya</taxon>
        <taxon>Basidiomycota</taxon>
        <taxon>Agaricomycotina</taxon>
        <taxon>Agaricomycetes</taxon>
        <taxon>Agaricomycetidae</taxon>
        <taxon>Agaricales</taxon>
        <taxon>Pleurotineae</taxon>
        <taxon>Pleurotaceae</taxon>
        <taxon>Pleurotus</taxon>
    </lineage>
</organism>
<evidence type="ECO:0000313" key="9">
    <source>
        <dbReference type="Proteomes" id="UP000807025"/>
    </source>
</evidence>
<keyword evidence="3 6" id="KW-1133">Transmembrane helix</keyword>
<keyword evidence="9" id="KW-1185">Reference proteome</keyword>
<keyword evidence="4 6" id="KW-0472">Membrane</keyword>
<protein>
    <recommendedName>
        <fullName evidence="7">TECPR1-like DysF domain-containing protein</fullName>
    </recommendedName>
</protein>
<feature type="domain" description="TECPR1-like DysF" evidence="7">
    <location>
        <begin position="13"/>
        <end position="321"/>
    </location>
</feature>
<comment type="subcellular location">
    <subcellularLocation>
        <location evidence="1">Endomembrane system</location>
    </subcellularLocation>
</comment>
<feature type="transmembrane region" description="Helical" evidence="6">
    <location>
        <begin position="58"/>
        <end position="79"/>
    </location>
</feature>
<dbReference type="AlphaFoldDB" id="A0A9P6A8R8"/>
<evidence type="ECO:0000256" key="3">
    <source>
        <dbReference type="ARBA" id="ARBA00022989"/>
    </source>
</evidence>
<dbReference type="EMBL" id="MU154522">
    <property type="protein sequence ID" value="KAF9502038.1"/>
    <property type="molecule type" value="Genomic_DNA"/>
</dbReference>
<evidence type="ECO:0000256" key="5">
    <source>
        <dbReference type="SAM" id="MobiDB-lite"/>
    </source>
</evidence>
<dbReference type="PANTHER" id="PTHR31679">
    <property type="entry name" value="PEROXISOMAL MEMBRANE PROTEIN PEX30-RELATED"/>
    <property type="match status" value="1"/>
</dbReference>
<evidence type="ECO:0000313" key="8">
    <source>
        <dbReference type="EMBL" id="KAF9502038.1"/>
    </source>
</evidence>
<dbReference type="PANTHER" id="PTHR31679:SF2">
    <property type="entry name" value="PEROXISOMAL MEMBRANE PROTEIN PEX30-RELATED"/>
    <property type="match status" value="1"/>
</dbReference>
<feature type="region of interest" description="Disordered" evidence="5">
    <location>
        <begin position="386"/>
        <end position="488"/>
    </location>
</feature>
<dbReference type="InterPro" id="IPR010482">
    <property type="entry name" value="TECPR1-like_DysF"/>
</dbReference>
<feature type="transmembrane region" description="Helical" evidence="6">
    <location>
        <begin position="146"/>
        <end position="170"/>
    </location>
</feature>
<dbReference type="InterPro" id="IPR052646">
    <property type="entry name" value="Peroxisomal_PEX28-32"/>
</dbReference>
<comment type="caution">
    <text evidence="8">The sequence shown here is derived from an EMBL/GenBank/DDBJ whole genome shotgun (WGS) entry which is preliminary data.</text>
</comment>
<feature type="compositionally biased region" description="Polar residues" evidence="5">
    <location>
        <begin position="523"/>
        <end position="536"/>
    </location>
</feature>
<accession>A0A9P6A8R8</accession>
<evidence type="ECO:0000259" key="7">
    <source>
        <dbReference type="Pfam" id="PF06398"/>
    </source>
</evidence>
<evidence type="ECO:0000256" key="4">
    <source>
        <dbReference type="ARBA" id="ARBA00023136"/>
    </source>
</evidence>
<dbReference type="Pfam" id="PF06398">
    <property type="entry name" value="Pex24p"/>
    <property type="match status" value="1"/>
</dbReference>
<dbReference type="GO" id="GO:0005778">
    <property type="term" value="C:peroxisomal membrane"/>
    <property type="evidence" value="ECO:0007669"/>
    <property type="project" value="UniProtKB-ARBA"/>
</dbReference>
<feature type="compositionally biased region" description="Low complexity" evidence="5">
    <location>
        <begin position="386"/>
        <end position="423"/>
    </location>
</feature>
<feature type="compositionally biased region" description="Pro residues" evidence="5">
    <location>
        <begin position="449"/>
        <end position="458"/>
    </location>
</feature>
<feature type="compositionally biased region" description="Low complexity" evidence="5">
    <location>
        <begin position="205"/>
        <end position="222"/>
    </location>
</feature>